<keyword evidence="3 8" id="KW-0597">Phosphoprotein</keyword>
<dbReference type="Gene3D" id="3.40.50.2300">
    <property type="match status" value="1"/>
</dbReference>
<dbReference type="SMART" id="SM00448">
    <property type="entry name" value="REC"/>
    <property type="match status" value="1"/>
</dbReference>
<feature type="domain" description="Response regulatory" evidence="10">
    <location>
        <begin position="3"/>
        <end position="120"/>
    </location>
</feature>
<dbReference type="PROSITE" id="PS01124">
    <property type="entry name" value="HTH_ARAC_FAMILY_2"/>
    <property type="match status" value="1"/>
</dbReference>
<evidence type="ECO:0000256" key="8">
    <source>
        <dbReference type="PROSITE-ProRule" id="PRU00169"/>
    </source>
</evidence>
<keyword evidence="7" id="KW-0804">Transcription</keyword>
<dbReference type="InterPro" id="IPR009057">
    <property type="entry name" value="Homeodomain-like_sf"/>
</dbReference>
<dbReference type="Pfam" id="PF00072">
    <property type="entry name" value="Response_reg"/>
    <property type="match status" value="1"/>
</dbReference>
<comment type="caution">
    <text evidence="11">The sequence shown here is derived from an EMBL/GenBank/DDBJ whole genome shotgun (WGS) entry which is preliminary data.</text>
</comment>
<evidence type="ECO:0000259" key="9">
    <source>
        <dbReference type="PROSITE" id="PS01124"/>
    </source>
</evidence>
<keyword evidence="2" id="KW-0963">Cytoplasm</keyword>
<evidence type="ECO:0000256" key="2">
    <source>
        <dbReference type="ARBA" id="ARBA00022490"/>
    </source>
</evidence>
<dbReference type="Proteomes" id="UP001519887">
    <property type="component" value="Unassembled WGS sequence"/>
</dbReference>
<protein>
    <submittedName>
        <fullName evidence="11">Response regulator</fullName>
    </submittedName>
</protein>
<dbReference type="SUPFAM" id="SSF46689">
    <property type="entry name" value="Homeodomain-like"/>
    <property type="match status" value="1"/>
</dbReference>
<dbReference type="InterPro" id="IPR020449">
    <property type="entry name" value="Tscrpt_reg_AraC-type_HTH"/>
</dbReference>
<dbReference type="CDD" id="cd17536">
    <property type="entry name" value="REC_YesN-like"/>
    <property type="match status" value="1"/>
</dbReference>
<reference evidence="11 12" key="1">
    <citation type="submission" date="2021-07" db="EMBL/GenBank/DDBJ databases">
        <title>Paenibacillus radiodurans sp. nov., isolated from the southeastern edge of Tengger Desert.</title>
        <authorList>
            <person name="Zhang G."/>
        </authorList>
    </citation>
    <scope>NUCLEOTIDE SEQUENCE [LARGE SCALE GENOMIC DNA]</scope>
    <source>
        <strain evidence="11 12">CCM 7311</strain>
    </source>
</reference>
<evidence type="ECO:0000313" key="12">
    <source>
        <dbReference type="Proteomes" id="UP001519887"/>
    </source>
</evidence>
<dbReference type="Gene3D" id="1.10.10.60">
    <property type="entry name" value="Homeodomain-like"/>
    <property type="match status" value="2"/>
</dbReference>
<evidence type="ECO:0000256" key="4">
    <source>
        <dbReference type="ARBA" id="ARBA00023012"/>
    </source>
</evidence>
<evidence type="ECO:0000256" key="6">
    <source>
        <dbReference type="ARBA" id="ARBA00023125"/>
    </source>
</evidence>
<comment type="subcellular location">
    <subcellularLocation>
        <location evidence="1">Cytoplasm</location>
    </subcellularLocation>
</comment>
<sequence>MAKLLIVEDESLVRDLIKKFVAQAIPDMEIIGEADNGEDGLRMIQELNPDIVITDMKMPLLDGIELLRILDSNQPNMKVIVLSGYDDYKYMHQALRSGAVEYLLKPVDPGQLTQALQLCLKELQHYRHQLSEVLVTLPPGILAILNDYKKNAAAHLNELAIKSVEDVLTACISHLDSQFDCGSAQWLRIYHEFLITLEQFTAMEGLELNGVLKEKDLLGHMPSKLNASDVLEAIKRIYREAMDFILVIRRDRKKVDLQQIFDYVQQHYADDISLGSLAQRFYVSREYLSKSYKLQFRENIMEQIIRLRMQSAKSWVMKDDIQIKHIAKRVGYEDASYFDKVFKKYYGVSPSEMRK</sequence>
<feature type="modified residue" description="4-aspartylphosphate" evidence="8">
    <location>
        <position position="55"/>
    </location>
</feature>
<evidence type="ECO:0000256" key="5">
    <source>
        <dbReference type="ARBA" id="ARBA00023015"/>
    </source>
</evidence>
<dbReference type="InterPro" id="IPR018060">
    <property type="entry name" value="HTH_AraC"/>
</dbReference>
<accession>A0ABS7C3T0</accession>
<keyword evidence="4" id="KW-0902">Two-component regulatory system</keyword>
<gene>
    <name evidence="11" type="ORF">K0U00_15600</name>
</gene>
<dbReference type="PROSITE" id="PS50110">
    <property type="entry name" value="RESPONSE_REGULATORY"/>
    <property type="match status" value="1"/>
</dbReference>
<keyword evidence="5" id="KW-0805">Transcription regulation</keyword>
<proteinExistence type="predicted"/>
<keyword evidence="6" id="KW-0238">DNA-binding</keyword>
<dbReference type="PANTHER" id="PTHR42713:SF3">
    <property type="entry name" value="TRANSCRIPTIONAL REGULATORY PROTEIN HPTR"/>
    <property type="match status" value="1"/>
</dbReference>
<dbReference type="RefSeq" id="WP_210037956.1">
    <property type="nucleotide sequence ID" value="NZ_JBHLVU010000022.1"/>
</dbReference>
<evidence type="ECO:0000256" key="1">
    <source>
        <dbReference type="ARBA" id="ARBA00004496"/>
    </source>
</evidence>
<evidence type="ECO:0000256" key="3">
    <source>
        <dbReference type="ARBA" id="ARBA00022553"/>
    </source>
</evidence>
<dbReference type="Pfam" id="PF12833">
    <property type="entry name" value="HTH_18"/>
    <property type="match status" value="1"/>
</dbReference>
<dbReference type="InterPro" id="IPR051552">
    <property type="entry name" value="HptR"/>
</dbReference>
<name>A0ABS7C3T0_9BACL</name>
<dbReference type="PANTHER" id="PTHR42713">
    <property type="entry name" value="HISTIDINE KINASE-RELATED"/>
    <property type="match status" value="1"/>
</dbReference>
<dbReference type="SMART" id="SM00342">
    <property type="entry name" value="HTH_ARAC"/>
    <property type="match status" value="1"/>
</dbReference>
<dbReference type="InterPro" id="IPR011006">
    <property type="entry name" value="CheY-like_superfamily"/>
</dbReference>
<dbReference type="InterPro" id="IPR001789">
    <property type="entry name" value="Sig_transdc_resp-reg_receiver"/>
</dbReference>
<keyword evidence="12" id="KW-1185">Reference proteome</keyword>
<evidence type="ECO:0000259" key="10">
    <source>
        <dbReference type="PROSITE" id="PS50110"/>
    </source>
</evidence>
<dbReference type="SUPFAM" id="SSF52172">
    <property type="entry name" value="CheY-like"/>
    <property type="match status" value="1"/>
</dbReference>
<evidence type="ECO:0000256" key="7">
    <source>
        <dbReference type="ARBA" id="ARBA00023163"/>
    </source>
</evidence>
<organism evidence="11 12">
    <name type="scientific">Paenibacillus sepulcri</name>
    <dbReference type="NCBI Taxonomy" id="359917"/>
    <lineage>
        <taxon>Bacteria</taxon>
        <taxon>Bacillati</taxon>
        <taxon>Bacillota</taxon>
        <taxon>Bacilli</taxon>
        <taxon>Bacillales</taxon>
        <taxon>Paenibacillaceae</taxon>
        <taxon>Paenibacillus</taxon>
    </lineage>
</organism>
<dbReference type="PRINTS" id="PR00032">
    <property type="entry name" value="HTHARAC"/>
</dbReference>
<feature type="domain" description="HTH araC/xylS-type" evidence="9">
    <location>
        <begin position="258"/>
        <end position="355"/>
    </location>
</feature>
<evidence type="ECO:0000313" key="11">
    <source>
        <dbReference type="EMBL" id="MBW7455450.1"/>
    </source>
</evidence>
<dbReference type="EMBL" id="JAHZIK010000366">
    <property type="protein sequence ID" value="MBW7455450.1"/>
    <property type="molecule type" value="Genomic_DNA"/>
</dbReference>